<gene>
    <name evidence="2" type="ORF">PVAP13_5NG074581</name>
</gene>
<organism evidence="2 3">
    <name type="scientific">Panicum virgatum</name>
    <name type="common">Blackwell switchgrass</name>
    <dbReference type="NCBI Taxonomy" id="38727"/>
    <lineage>
        <taxon>Eukaryota</taxon>
        <taxon>Viridiplantae</taxon>
        <taxon>Streptophyta</taxon>
        <taxon>Embryophyta</taxon>
        <taxon>Tracheophyta</taxon>
        <taxon>Spermatophyta</taxon>
        <taxon>Magnoliopsida</taxon>
        <taxon>Liliopsida</taxon>
        <taxon>Poales</taxon>
        <taxon>Poaceae</taxon>
        <taxon>PACMAD clade</taxon>
        <taxon>Panicoideae</taxon>
        <taxon>Panicodae</taxon>
        <taxon>Paniceae</taxon>
        <taxon>Panicinae</taxon>
        <taxon>Panicum</taxon>
        <taxon>Panicum sect. Hiantes</taxon>
    </lineage>
</organism>
<reference evidence="2" key="1">
    <citation type="submission" date="2020-05" db="EMBL/GenBank/DDBJ databases">
        <title>WGS assembly of Panicum virgatum.</title>
        <authorList>
            <person name="Lovell J.T."/>
            <person name="Jenkins J."/>
            <person name="Shu S."/>
            <person name="Juenger T.E."/>
            <person name="Schmutz J."/>
        </authorList>
    </citation>
    <scope>NUCLEOTIDE SEQUENCE</scope>
    <source>
        <strain evidence="2">AP13</strain>
    </source>
</reference>
<evidence type="ECO:0000313" key="2">
    <source>
        <dbReference type="EMBL" id="KAG2586740.1"/>
    </source>
</evidence>
<keyword evidence="3" id="KW-1185">Reference proteome</keyword>
<comment type="caution">
    <text evidence="2">The sequence shown here is derived from an EMBL/GenBank/DDBJ whole genome shotgun (WGS) entry which is preliminary data.</text>
</comment>
<accession>A0A8T0RNG9</accession>
<protein>
    <submittedName>
        <fullName evidence="2">Uncharacterized protein</fullName>
    </submittedName>
</protein>
<evidence type="ECO:0000256" key="1">
    <source>
        <dbReference type="SAM" id="MobiDB-lite"/>
    </source>
</evidence>
<feature type="compositionally biased region" description="Basic residues" evidence="1">
    <location>
        <begin position="43"/>
        <end position="63"/>
    </location>
</feature>
<evidence type="ECO:0000313" key="3">
    <source>
        <dbReference type="Proteomes" id="UP000823388"/>
    </source>
</evidence>
<dbReference type="AlphaFoldDB" id="A0A8T0RNG9"/>
<feature type="region of interest" description="Disordered" evidence="1">
    <location>
        <begin position="15"/>
        <end position="63"/>
    </location>
</feature>
<dbReference type="Proteomes" id="UP000823388">
    <property type="component" value="Chromosome 5N"/>
</dbReference>
<sequence length="114" mass="12543">MGALCVGPVSCARGGAGLGPRKRRQREGANRKSWRAGTQVPPGKKKGLWVSRPKPKPVPRRQGFHAVGRQVCRTIAFVHRSLSPGCVHHTRSPLRGAWARRLSTSTHSFVPLFF</sequence>
<name>A0A8T0RNG9_PANVG</name>
<dbReference type="EMBL" id="CM029046">
    <property type="protein sequence ID" value="KAG2586740.1"/>
    <property type="molecule type" value="Genomic_DNA"/>
</dbReference>
<proteinExistence type="predicted"/>